<evidence type="ECO:0000313" key="4">
    <source>
        <dbReference type="Proteomes" id="UP000663861"/>
    </source>
</evidence>
<evidence type="ECO:0000256" key="1">
    <source>
        <dbReference type="SAM" id="MobiDB-lite"/>
    </source>
</evidence>
<feature type="region of interest" description="Disordered" evidence="1">
    <location>
        <begin position="96"/>
        <end position="185"/>
    </location>
</feature>
<dbReference type="Pfam" id="PF20636">
    <property type="entry name" value="SMN_G2-BD"/>
    <property type="match status" value="1"/>
</dbReference>
<feature type="compositionally biased region" description="Acidic residues" evidence="1">
    <location>
        <begin position="127"/>
        <end position="146"/>
    </location>
</feature>
<sequence length="254" mass="28866">MFRESSHKRKRGNGARGGFHGNRNWNNNQHQHQHQHQQQKHKHWDEPSDSAVKQNEAATPPPAKKAKRYQIDHSLTQEELWDDSALIAAWDAAAEEYESLNGPEKKWKEEPVNKSALWYAQPPKPQEEEDNEDDEEEGEEEEENADETEHAIVPDSGPLDFNTYVPSHDPTLGVAQTSAIGPQPPIPTNDFTKLTKDEIFEKAVSASYWAGYWTAMYHAHNTDPQNQVDVEEEVEADEMVSVVDTTDTSQQAES</sequence>
<dbReference type="Proteomes" id="UP000663861">
    <property type="component" value="Unassembled WGS sequence"/>
</dbReference>
<accession>A0A8H3GDG7</accession>
<feature type="region of interest" description="Disordered" evidence="1">
    <location>
        <begin position="1"/>
        <end position="71"/>
    </location>
</feature>
<name>A0A8H3GDG7_9AGAM</name>
<feature type="domain" description="Survival Motor Neuron Gemin2-binding" evidence="2">
    <location>
        <begin position="78"/>
        <end position="93"/>
    </location>
</feature>
<dbReference type="InterPro" id="IPR049481">
    <property type="entry name" value="SMN_G2-BD"/>
</dbReference>
<evidence type="ECO:0000259" key="2">
    <source>
        <dbReference type="Pfam" id="PF20636"/>
    </source>
</evidence>
<feature type="compositionally biased region" description="Basic and acidic residues" evidence="1">
    <location>
        <begin position="103"/>
        <end position="112"/>
    </location>
</feature>
<dbReference type="AlphaFoldDB" id="A0A8H3GDG7"/>
<organism evidence="3 4">
    <name type="scientific">Rhizoctonia solani</name>
    <dbReference type="NCBI Taxonomy" id="456999"/>
    <lineage>
        <taxon>Eukaryota</taxon>
        <taxon>Fungi</taxon>
        <taxon>Dikarya</taxon>
        <taxon>Basidiomycota</taxon>
        <taxon>Agaricomycotina</taxon>
        <taxon>Agaricomycetes</taxon>
        <taxon>Cantharellales</taxon>
        <taxon>Ceratobasidiaceae</taxon>
        <taxon>Rhizoctonia</taxon>
    </lineage>
</organism>
<feature type="compositionally biased region" description="Basic residues" evidence="1">
    <location>
        <begin position="31"/>
        <end position="42"/>
    </location>
</feature>
<proteinExistence type="predicted"/>
<comment type="caution">
    <text evidence="3">The sequence shown here is derived from an EMBL/GenBank/DDBJ whole genome shotgun (WGS) entry which is preliminary data.</text>
</comment>
<evidence type="ECO:0000313" key="3">
    <source>
        <dbReference type="EMBL" id="CAE6444812.1"/>
    </source>
</evidence>
<gene>
    <name evidence="3" type="ORF">RDB_LOCUS46039</name>
</gene>
<protein>
    <recommendedName>
        <fullName evidence="2">Survival Motor Neuron Gemin2-binding domain-containing protein</fullName>
    </recommendedName>
</protein>
<reference evidence="3" key="1">
    <citation type="submission" date="2021-01" db="EMBL/GenBank/DDBJ databases">
        <authorList>
            <person name="Kaushik A."/>
        </authorList>
    </citation>
    <scope>NUCLEOTIDE SEQUENCE</scope>
    <source>
        <strain evidence="3">AG4-RS23</strain>
    </source>
</reference>
<feature type="compositionally biased region" description="Basic residues" evidence="1">
    <location>
        <begin position="1"/>
        <end position="13"/>
    </location>
</feature>
<dbReference type="EMBL" id="CAJMWY010000713">
    <property type="protein sequence ID" value="CAE6444812.1"/>
    <property type="molecule type" value="Genomic_DNA"/>
</dbReference>